<protein>
    <submittedName>
        <fullName evidence="1">Uncharacterized protein</fullName>
    </submittedName>
</protein>
<organism evidence="1">
    <name type="scientific">marine sediment metagenome</name>
    <dbReference type="NCBI Taxonomy" id="412755"/>
    <lineage>
        <taxon>unclassified sequences</taxon>
        <taxon>metagenomes</taxon>
        <taxon>ecological metagenomes</taxon>
    </lineage>
</organism>
<dbReference type="EMBL" id="LAZR01007229">
    <property type="protein sequence ID" value="KKM86590.1"/>
    <property type="molecule type" value="Genomic_DNA"/>
</dbReference>
<accession>A0A0F9NCU4</accession>
<reference evidence="1" key="1">
    <citation type="journal article" date="2015" name="Nature">
        <title>Complex archaea that bridge the gap between prokaryotes and eukaryotes.</title>
        <authorList>
            <person name="Spang A."/>
            <person name="Saw J.H."/>
            <person name="Jorgensen S.L."/>
            <person name="Zaremba-Niedzwiedzka K."/>
            <person name="Martijn J."/>
            <person name="Lind A.E."/>
            <person name="van Eijk R."/>
            <person name="Schleper C."/>
            <person name="Guy L."/>
            <person name="Ettema T.J."/>
        </authorList>
    </citation>
    <scope>NUCLEOTIDE SEQUENCE</scope>
</reference>
<sequence>MGRHPPELAIFTTIGRYKIQKDLTFSNSTGTLTLFTVTGDVFVSIIPIITTDLTSAAAANIRMGVVGATDAMIVDSLSTVLDARGIWVDQTPDSEIEPLDRTRSYIITDGNDINLTLDAQVDAGAITFYCFWTPLSADGNVVVA</sequence>
<name>A0A0F9NCU4_9ZZZZ</name>
<proteinExistence type="predicted"/>
<comment type="caution">
    <text evidence="1">The sequence shown here is derived from an EMBL/GenBank/DDBJ whole genome shotgun (WGS) entry which is preliminary data.</text>
</comment>
<dbReference type="AlphaFoldDB" id="A0A0F9NCU4"/>
<evidence type="ECO:0000313" key="1">
    <source>
        <dbReference type="EMBL" id="KKM86590.1"/>
    </source>
</evidence>
<gene>
    <name evidence="1" type="ORF">LCGC14_1277470</name>
</gene>